<keyword evidence="4" id="KW-1185">Reference proteome</keyword>
<dbReference type="Proteomes" id="UP000248039">
    <property type="component" value="Unassembled WGS sequence"/>
</dbReference>
<reference evidence="3 4" key="1">
    <citation type="submission" date="2018-03" db="EMBL/GenBank/DDBJ databases">
        <title>Bioinformatic expansion and discovery of thiopeptide antibiotics.</title>
        <authorList>
            <person name="Schwalen C.J."/>
            <person name="Hudson G.A."/>
            <person name="Mitchell D.A."/>
        </authorList>
    </citation>
    <scope>NUCLEOTIDE SEQUENCE [LARGE SCALE GENOMIC DNA]</scope>
    <source>
        <strain evidence="3 4">ATCC 21389</strain>
    </source>
</reference>
<accession>A0A2V4MVJ8</accession>
<evidence type="ECO:0000313" key="3">
    <source>
        <dbReference type="EMBL" id="PYC71010.1"/>
    </source>
</evidence>
<dbReference type="InterPro" id="IPR013320">
    <property type="entry name" value="ConA-like_dom_sf"/>
</dbReference>
<gene>
    <name evidence="3" type="ORF">C7C46_27115</name>
</gene>
<dbReference type="PROSITE" id="PS50231">
    <property type="entry name" value="RICIN_B_LECTIN"/>
    <property type="match status" value="1"/>
</dbReference>
<dbReference type="RefSeq" id="WP_110672568.1">
    <property type="nucleotide sequence ID" value="NZ_PYBW01000114.1"/>
</dbReference>
<dbReference type="SMART" id="SM00458">
    <property type="entry name" value="RICIN"/>
    <property type="match status" value="1"/>
</dbReference>
<dbReference type="InterPro" id="IPR035992">
    <property type="entry name" value="Ricin_B-like_lectins"/>
</dbReference>
<feature type="compositionally biased region" description="Polar residues" evidence="1">
    <location>
        <begin position="294"/>
        <end position="305"/>
    </location>
</feature>
<comment type="caution">
    <text evidence="3">The sequence shown here is derived from an EMBL/GenBank/DDBJ whole genome shotgun (WGS) entry which is preliminary data.</text>
</comment>
<dbReference type="InterPro" id="IPR000772">
    <property type="entry name" value="Ricin_B_lectin"/>
</dbReference>
<dbReference type="AlphaFoldDB" id="A0A2V4MVJ8"/>
<evidence type="ECO:0000313" key="4">
    <source>
        <dbReference type="Proteomes" id="UP000248039"/>
    </source>
</evidence>
<protein>
    <recommendedName>
        <fullName evidence="2">Ricin B lectin domain-containing protein</fullName>
    </recommendedName>
</protein>
<organism evidence="3 4">
    <name type="scientific">Streptomyces tateyamensis</name>
    <dbReference type="NCBI Taxonomy" id="565073"/>
    <lineage>
        <taxon>Bacteria</taxon>
        <taxon>Bacillati</taxon>
        <taxon>Actinomycetota</taxon>
        <taxon>Actinomycetes</taxon>
        <taxon>Kitasatosporales</taxon>
        <taxon>Streptomycetaceae</taxon>
        <taxon>Streptomyces</taxon>
    </lineage>
</organism>
<dbReference type="SUPFAM" id="SSF49899">
    <property type="entry name" value="Concanavalin A-like lectins/glucanases"/>
    <property type="match status" value="1"/>
</dbReference>
<sequence length="305" mass="31745">MKALAVGRPAPSYVVQVCAGTCESCGENTVRFGSVVLSQYGDEALIEVLGQDNTNAQGFMLWPDSQGNVWRFAMASADPATGSSYDQTLDINSNANVQLNTWTQLTASYNAATGQLNLYVNGALAGTGQHKPFSSAAGSFAIGRGQNGGNKNVNYFNGSISNVSATTGAITPGVNTCAIAVSSATTKCLDNNVGGTSPGNPVQIWDCNNSNPQQWAFNPDGTLRVNGGCLDTVNEGTQNNTLVQYATCAPGVASQQWFPRGNGSIYNPASGRCLDDPAGNIASGTRPQLYDCNGTPSQRWTVTSG</sequence>
<dbReference type="Gene3D" id="2.80.10.50">
    <property type="match status" value="1"/>
</dbReference>
<dbReference type="EMBL" id="PYBW01000114">
    <property type="protein sequence ID" value="PYC71010.1"/>
    <property type="molecule type" value="Genomic_DNA"/>
</dbReference>
<dbReference type="SUPFAM" id="SSF50370">
    <property type="entry name" value="Ricin B-like lectins"/>
    <property type="match status" value="1"/>
</dbReference>
<name>A0A2V4MVJ8_9ACTN</name>
<evidence type="ECO:0000259" key="2">
    <source>
        <dbReference type="SMART" id="SM00458"/>
    </source>
</evidence>
<feature type="region of interest" description="Disordered" evidence="1">
    <location>
        <begin position="285"/>
        <end position="305"/>
    </location>
</feature>
<dbReference type="OrthoDB" id="3296611at2"/>
<evidence type="ECO:0000256" key="1">
    <source>
        <dbReference type="SAM" id="MobiDB-lite"/>
    </source>
</evidence>
<feature type="domain" description="Ricin B lectin" evidence="2">
    <location>
        <begin position="176"/>
        <end position="303"/>
    </location>
</feature>
<dbReference type="CDD" id="cd23451">
    <property type="entry name" value="beta-trefoil_Ricin_laminarinase"/>
    <property type="match status" value="1"/>
</dbReference>
<dbReference type="Pfam" id="PF13385">
    <property type="entry name" value="Laminin_G_3"/>
    <property type="match status" value="1"/>
</dbReference>
<proteinExistence type="predicted"/>
<dbReference type="Gene3D" id="2.60.120.200">
    <property type="match status" value="1"/>
</dbReference>
<dbReference type="Pfam" id="PF00652">
    <property type="entry name" value="Ricin_B_lectin"/>
    <property type="match status" value="1"/>
</dbReference>